<evidence type="ECO:0000313" key="1">
    <source>
        <dbReference type="EnsemblPlants" id="OBART04G06740.1"/>
    </source>
</evidence>
<sequence>MGYPLHTLYDAMGISFSGRLYEEYFPLPSTSCEHVQILHSIYPFLRNYADLNDPLLIRKGFRVEVHDDRPIAIFGDWEISYQYQYPPLVYRAAFIATWLCTYCVPIEDGHFIRPEVFTMAVEIAKGHQHAIGVASMAVLYRALDEVYYNIVAGTTSASERTLSIPGHFIMGWFASFWRDAPMPTSSAQLVACPPFIIDFRNYAAVDIQTAHSFFWEFNNDGTGLRFLDFLGRSEVRFPHSGEAIYICDDRTQYRNSRAITIAAIDMLVSCTQPASKFLDDDRMEFLDKAVDPKSTSKDCNGDNSVVRAGETTLCKFFPFSLCNQFHTLPFFSCAPARIQQLSSESKKLSINVEHIIAQVSQPVNMNCGAEENFLLKEFDGNNPMTLPKLSDVVSAHGLKHRDIILKEISINLDLWSNFFSKPPPEIIRLMEGLHVLKGALSEKAPLPTTNLVLAQQDQINQHVDLLRTAQDKVESSCVALEALTSQYNVEQAVDEGNKREAEIAVLQARLQQVEDAHSSAQHRQDVVTENFNSHLEQHRQAKDRKSEIAAHLTQASVHQKFLQDIIDFTKPDEFGLSQYVYNLFDFFMGCSLDE</sequence>
<dbReference type="eggNOG" id="ENOG502SB7U">
    <property type="taxonomic scope" value="Eukaryota"/>
</dbReference>
<reference evidence="1" key="1">
    <citation type="journal article" date="2009" name="Rice">
        <title>De Novo Next Generation Sequencing of Plant Genomes.</title>
        <authorList>
            <person name="Rounsley S."/>
            <person name="Marri P.R."/>
            <person name="Yu Y."/>
            <person name="He R."/>
            <person name="Sisneros N."/>
            <person name="Goicoechea J.L."/>
            <person name="Lee S.J."/>
            <person name="Angelova A."/>
            <person name="Kudrna D."/>
            <person name="Luo M."/>
            <person name="Affourtit J."/>
            <person name="Desany B."/>
            <person name="Knight J."/>
            <person name="Niazi F."/>
            <person name="Egholm M."/>
            <person name="Wing R.A."/>
        </authorList>
    </citation>
    <scope>NUCLEOTIDE SEQUENCE [LARGE SCALE GENOMIC DNA]</scope>
    <source>
        <strain evidence="1">cv. IRGC 105608</strain>
    </source>
</reference>
<reference evidence="1" key="2">
    <citation type="submission" date="2015-03" db="UniProtKB">
        <authorList>
            <consortium name="EnsemblPlants"/>
        </authorList>
    </citation>
    <scope>IDENTIFICATION</scope>
</reference>
<name>A0A0D3FTW9_9ORYZ</name>
<dbReference type="Gramene" id="OBART04G06740.1">
    <property type="protein sequence ID" value="OBART04G06740.1"/>
    <property type="gene ID" value="OBART04G06740"/>
</dbReference>
<dbReference type="AlphaFoldDB" id="A0A0D3FTW9"/>
<dbReference type="PaxDb" id="65489-OBART04G06740.1"/>
<dbReference type="HOGENOM" id="CLU_006289_1_0_1"/>
<dbReference type="EnsemblPlants" id="OBART04G06740.1">
    <property type="protein sequence ID" value="OBART04G06740.1"/>
    <property type="gene ID" value="OBART04G06740"/>
</dbReference>
<organism evidence="1">
    <name type="scientific">Oryza barthii</name>
    <dbReference type="NCBI Taxonomy" id="65489"/>
    <lineage>
        <taxon>Eukaryota</taxon>
        <taxon>Viridiplantae</taxon>
        <taxon>Streptophyta</taxon>
        <taxon>Embryophyta</taxon>
        <taxon>Tracheophyta</taxon>
        <taxon>Spermatophyta</taxon>
        <taxon>Magnoliopsida</taxon>
        <taxon>Liliopsida</taxon>
        <taxon>Poales</taxon>
        <taxon>Poaceae</taxon>
        <taxon>BOP clade</taxon>
        <taxon>Oryzoideae</taxon>
        <taxon>Oryzeae</taxon>
        <taxon>Oryzinae</taxon>
        <taxon>Oryza</taxon>
    </lineage>
</organism>
<evidence type="ECO:0000313" key="2">
    <source>
        <dbReference type="Proteomes" id="UP000026960"/>
    </source>
</evidence>
<evidence type="ECO:0008006" key="3">
    <source>
        <dbReference type="Google" id="ProtNLM"/>
    </source>
</evidence>
<protein>
    <recommendedName>
        <fullName evidence="3">Aminotransferase-like plant mobile domain-containing protein</fullName>
    </recommendedName>
</protein>
<keyword evidence="2" id="KW-1185">Reference proteome</keyword>
<dbReference type="Proteomes" id="UP000026960">
    <property type="component" value="Chromosome 4"/>
</dbReference>
<proteinExistence type="predicted"/>
<dbReference type="STRING" id="65489.A0A0D3FTW9"/>
<accession>A0A0D3FTW9</accession>